<dbReference type="Proteomes" id="UP000324897">
    <property type="component" value="Unassembled WGS sequence"/>
</dbReference>
<protein>
    <submittedName>
        <fullName evidence="1">Uncharacterized protein</fullName>
    </submittedName>
</protein>
<sequence length="125" mass="14189">MACVLCRVRREPVSQARTPSPMRSRRRGASFERAAKSSLPPLYAVHHLLSVGVQLLPPSLMSVYDASFAYLEPIAVSAHVHHLQHWFSIKKESCQCLSTDDSYCSVCLRVLLPAYNQEFKIMEQR</sequence>
<dbReference type="Gramene" id="TVU14889">
    <property type="protein sequence ID" value="TVU14889"/>
    <property type="gene ID" value="EJB05_38386"/>
</dbReference>
<comment type="caution">
    <text evidence="1">The sequence shown here is derived from an EMBL/GenBank/DDBJ whole genome shotgun (WGS) entry which is preliminary data.</text>
</comment>
<dbReference type="AlphaFoldDB" id="A0A5J9TU62"/>
<gene>
    <name evidence="1" type="ORF">EJB05_38386</name>
</gene>
<name>A0A5J9TU62_9POAL</name>
<keyword evidence="2" id="KW-1185">Reference proteome</keyword>
<organism evidence="1 2">
    <name type="scientific">Eragrostis curvula</name>
    <name type="common">weeping love grass</name>
    <dbReference type="NCBI Taxonomy" id="38414"/>
    <lineage>
        <taxon>Eukaryota</taxon>
        <taxon>Viridiplantae</taxon>
        <taxon>Streptophyta</taxon>
        <taxon>Embryophyta</taxon>
        <taxon>Tracheophyta</taxon>
        <taxon>Spermatophyta</taxon>
        <taxon>Magnoliopsida</taxon>
        <taxon>Liliopsida</taxon>
        <taxon>Poales</taxon>
        <taxon>Poaceae</taxon>
        <taxon>PACMAD clade</taxon>
        <taxon>Chloridoideae</taxon>
        <taxon>Eragrostideae</taxon>
        <taxon>Eragrostidinae</taxon>
        <taxon>Eragrostis</taxon>
    </lineage>
</organism>
<reference evidence="1 2" key="1">
    <citation type="journal article" date="2019" name="Sci. Rep.">
        <title>A high-quality genome of Eragrostis curvula grass provides insights into Poaceae evolution and supports new strategies to enhance forage quality.</title>
        <authorList>
            <person name="Carballo J."/>
            <person name="Santos B.A.C.M."/>
            <person name="Zappacosta D."/>
            <person name="Garbus I."/>
            <person name="Selva J.P."/>
            <person name="Gallo C.A."/>
            <person name="Diaz A."/>
            <person name="Albertini E."/>
            <person name="Caccamo M."/>
            <person name="Echenique V."/>
        </authorList>
    </citation>
    <scope>NUCLEOTIDE SEQUENCE [LARGE SCALE GENOMIC DNA]</scope>
    <source>
        <strain evidence="2">cv. Victoria</strain>
        <tissue evidence="1">Leaf</tissue>
    </source>
</reference>
<evidence type="ECO:0000313" key="2">
    <source>
        <dbReference type="Proteomes" id="UP000324897"/>
    </source>
</evidence>
<proteinExistence type="predicted"/>
<evidence type="ECO:0000313" key="1">
    <source>
        <dbReference type="EMBL" id="TVU14889.1"/>
    </source>
</evidence>
<accession>A0A5J9TU62</accession>
<dbReference type="EMBL" id="RWGY01000031">
    <property type="protein sequence ID" value="TVU14889.1"/>
    <property type="molecule type" value="Genomic_DNA"/>
</dbReference>